<dbReference type="EMBL" id="JMSZ01000032">
    <property type="protein sequence ID" value="KDE39172.1"/>
    <property type="molecule type" value="Genomic_DNA"/>
</dbReference>
<dbReference type="GO" id="GO:0005737">
    <property type="term" value="C:cytoplasm"/>
    <property type="evidence" value="ECO:0007669"/>
    <property type="project" value="TreeGrafter"/>
</dbReference>
<evidence type="ECO:0000313" key="2">
    <source>
        <dbReference type="EMBL" id="KDE39172.1"/>
    </source>
</evidence>
<keyword evidence="3" id="KW-1185">Reference proteome</keyword>
<dbReference type="Proteomes" id="UP000027318">
    <property type="component" value="Unassembled WGS sequence"/>
</dbReference>
<dbReference type="GO" id="GO:0016791">
    <property type="term" value="F:phosphatase activity"/>
    <property type="evidence" value="ECO:0007669"/>
    <property type="project" value="TreeGrafter"/>
</dbReference>
<dbReference type="InterPro" id="IPR029052">
    <property type="entry name" value="Metallo-depent_PP-like"/>
</dbReference>
<gene>
    <name evidence="2" type="ORF">ADINL_2301</name>
</gene>
<proteinExistence type="predicted"/>
<name>A0A063Y3S5_9GAMM</name>
<organism evidence="2 3">
    <name type="scientific">Nitrincola lacisaponensis</name>
    <dbReference type="NCBI Taxonomy" id="267850"/>
    <lineage>
        <taxon>Bacteria</taxon>
        <taxon>Pseudomonadati</taxon>
        <taxon>Pseudomonadota</taxon>
        <taxon>Gammaproteobacteria</taxon>
        <taxon>Oceanospirillales</taxon>
        <taxon>Oceanospirillaceae</taxon>
        <taxon>Nitrincola</taxon>
    </lineage>
</organism>
<feature type="domain" description="Calcineurin-like phosphoesterase" evidence="1">
    <location>
        <begin position="11"/>
        <end position="202"/>
    </location>
</feature>
<comment type="caution">
    <text evidence="2">The sequence shown here is derived from an EMBL/GenBank/DDBJ whole genome shotgun (WGS) entry which is preliminary data.</text>
</comment>
<dbReference type="SUPFAM" id="SSF56300">
    <property type="entry name" value="Metallo-dependent phosphatases"/>
    <property type="match status" value="1"/>
</dbReference>
<dbReference type="InterPro" id="IPR050126">
    <property type="entry name" value="Ap4A_hydrolase"/>
</dbReference>
<protein>
    <submittedName>
        <fullName evidence="2">Diadenosine tetraphosphatase and related serine/threonine protein phosphatase</fullName>
    </submittedName>
</protein>
<evidence type="ECO:0000259" key="1">
    <source>
        <dbReference type="Pfam" id="PF00149"/>
    </source>
</evidence>
<dbReference type="PANTHER" id="PTHR42850:SF7">
    <property type="entry name" value="BIS(5'-NUCLEOSYL)-TETRAPHOSPHATASE PRPE [ASYMMETRICAL]"/>
    <property type="match status" value="1"/>
</dbReference>
<dbReference type="Gene3D" id="3.60.21.10">
    <property type="match status" value="1"/>
</dbReference>
<dbReference type="PATRIC" id="fig|267850.7.peg.2269"/>
<dbReference type="AlphaFoldDB" id="A0A063Y3S5"/>
<dbReference type="STRING" id="267850.ADINL_2301"/>
<evidence type="ECO:0000313" key="3">
    <source>
        <dbReference type="Proteomes" id="UP000027318"/>
    </source>
</evidence>
<sequence>MKDSRFSGYDIIGDVHGCALSLRILLNRMGYRQQQGVYQHPDRQAIFVGDIIDRGPHIREALHLVRDMVEAGHAQIVMGNHEYNYLCYTTPAPSGFAQPYLRKHTPRNHRILEATLEQLANYPDDQRDFLNWFEQMPVFLEFDHFRVVHACWHQTLIDRFLAMNGGNRMKRGFLFRSAVGDSQEHDIMDILLRGTHLELPNKEIMVSKDGFERSFFRTKFWLRDPYYLNDVVFQPDPLPAHLAKLPLTREQRSELICYRDDYKPLFIGHYWCQGEPEALAPNLACLDYSAVKYGKLVAYRLDEETRIQNDKFVWVDVAREVALND</sequence>
<accession>A0A063Y3S5</accession>
<reference evidence="2 3" key="1">
    <citation type="journal article" date="2005" name="Int. J. Syst. Evol. Microbiol.">
        <title>Nitrincola lacisaponensis gen. nov., sp. nov., a novel alkaliphilic bacterium isolated from an alkaline, saline lake.</title>
        <authorList>
            <person name="Dimitriu P.A."/>
            <person name="Shukla S.K."/>
            <person name="Conradt J."/>
            <person name="Marquez M.C."/>
            <person name="Ventosa A."/>
            <person name="Maglia A."/>
            <person name="Peyton B.M."/>
            <person name="Pinkart H.C."/>
            <person name="Mormile M.R."/>
        </authorList>
    </citation>
    <scope>NUCLEOTIDE SEQUENCE [LARGE SCALE GENOMIC DNA]</scope>
    <source>
        <strain evidence="2 3">4CA</strain>
    </source>
</reference>
<dbReference type="PANTHER" id="PTHR42850">
    <property type="entry name" value="METALLOPHOSPHOESTERASE"/>
    <property type="match status" value="1"/>
</dbReference>
<dbReference type="Pfam" id="PF00149">
    <property type="entry name" value="Metallophos"/>
    <property type="match status" value="1"/>
</dbReference>
<dbReference type="InterPro" id="IPR004843">
    <property type="entry name" value="Calcineurin-like_PHP"/>
</dbReference>